<name>A0A0A8ZRQ6_ARUDO</name>
<sequence>MLCSRELREYLLQMHDACIERGEKKEIETKQREREIMERGARK</sequence>
<accession>A0A0A8ZRQ6</accession>
<dbReference type="AlphaFoldDB" id="A0A0A8ZRQ6"/>
<evidence type="ECO:0000313" key="1">
    <source>
        <dbReference type="EMBL" id="JAD41476.1"/>
    </source>
</evidence>
<protein>
    <submittedName>
        <fullName evidence="1">Uncharacterized protein</fullName>
    </submittedName>
</protein>
<reference evidence="1" key="2">
    <citation type="journal article" date="2015" name="Data Brief">
        <title>Shoot transcriptome of the giant reed, Arundo donax.</title>
        <authorList>
            <person name="Barrero R.A."/>
            <person name="Guerrero F.D."/>
            <person name="Moolhuijzen P."/>
            <person name="Goolsby J.A."/>
            <person name="Tidwell J."/>
            <person name="Bellgard S.E."/>
            <person name="Bellgard M.I."/>
        </authorList>
    </citation>
    <scope>NUCLEOTIDE SEQUENCE</scope>
    <source>
        <tissue evidence="1">Shoot tissue taken approximately 20 cm above the soil surface</tissue>
    </source>
</reference>
<reference evidence="1" key="1">
    <citation type="submission" date="2014-09" db="EMBL/GenBank/DDBJ databases">
        <authorList>
            <person name="Magalhaes I.L.F."/>
            <person name="Oliveira U."/>
            <person name="Santos F.R."/>
            <person name="Vidigal T.H.D.A."/>
            <person name="Brescovit A.D."/>
            <person name="Santos A.J."/>
        </authorList>
    </citation>
    <scope>NUCLEOTIDE SEQUENCE</scope>
    <source>
        <tissue evidence="1">Shoot tissue taken approximately 20 cm above the soil surface</tissue>
    </source>
</reference>
<organism evidence="1">
    <name type="scientific">Arundo donax</name>
    <name type="common">Giant reed</name>
    <name type="synonym">Donax arundinaceus</name>
    <dbReference type="NCBI Taxonomy" id="35708"/>
    <lineage>
        <taxon>Eukaryota</taxon>
        <taxon>Viridiplantae</taxon>
        <taxon>Streptophyta</taxon>
        <taxon>Embryophyta</taxon>
        <taxon>Tracheophyta</taxon>
        <taxon>Spermatophyta</taxon>
        <taxon>Magnoliopsida</taxon>
        <taxon>Liliopsida</taxon>
        <taxon>Poales</taxon>
        <taxon>Poaceae</taxon>
        <taxon>PACMAD clade</taxon>
        <taxon>Arundinoideae</taxon>
        <taxon>Arundineae</taxon>
        <taxon>Arundo</taxon>
    </lineage>
</organism>
<dbReference type="EMBL" id="GBRH01256419">
    <property type="protein sequence ID" value="JAD41476.1"/>
    <property type="molecule type" value="Transcribed_RNA"/>
</dbReference>
<proteinExistence type="predicted"/>